<dbReference type="InterPro" id="IPR002048">
    <property type="entry name" value="EF_hand_dom"/>
</dbReference>
<dbReference type="AlphaFoldDB" id="A0A8B2NNR5"/>
<dbReference type="OrthoDB" id="7876889at2"/>
<dbReference type="EMBL" id="QHHQ01000002">
    <property type="protein sequence ID" value="RAI01536.1"/>
    <property type="molecule type" value="Genomic_DNA"/>
</dbReference>
<dbReference type="InterPro" id="IPR027275">
    <property type="entry name" value="PRC-brl_dom"/>
</dbReference>
<gene>
    <name evidence="3" type="ORF">DLJ53_08905</name>
</gene>
<dbReference type="GO" id="GO:0005509">
    <property type="term" value="F:calcium ion binding"/>
    <property type="evidence" value="ECO:0007669"/>
    <property type="project" value="InterPro"/>
</dbReference>
<keyword evidence="4" id="KW-1185">Reference proteome</keyword>
<dbReference type="Gene3D" id="2.30.30.240">
    <property type="entry name" value="PRC-barrel domain"/>
    <property type="match status" value="1"/>
</dbReference>
<proteinExistence type="predicted"/>
<organism evidence="3 4">
    <name type="scientific">Acuticoccus sediminis</name>
    <dbReference type="NCBI Taxonomy" id="2184697"/>
    <lineage>
        <taxon>Bacteria</taxon>
        <taxon>Pseudomonadati</taxon>
        <taxon>Pseudomonadota</taxon>
        <taxon>Alphaproteobacteria</taxon>
        <taxon>Hyphomicrobiales</taxon>
        <taxon>Amorphaceae</taxon>
        <taxon>Acuticoccus</taxon>
    </lineage>
</organism>
<dbReference type="InterPro" id="IPR011033">
    <property type="entry name" value="PRC_barrel-like_sf"/>
</dbReference>
<dbReference type="Gene3D" id="1.10.238.10">
    <property type="entry name" value="EF-hand"/>
    <property type="match status" value="1"/>
</dbReference>
<feature type="compositionally biased region" description="Low complexity" evidence="1">
    <location>
        <begin position="268"/>
        <end position="279"/>
    </location>
</feature>
<dbReference type="SUPFAM" id="SSF47473">
    <property type="entry name" value="EF-hand"/>
    <property type="match status" value="1"/>
</dbReference>
<dbReference type="Pfam" id="PF05239">
    <property type="entry name" value="PRC"/>
    <property type="match status" value="1"/>
</dbReference>
<protein>
    <recommendedName>
        <fullName evidence="2">EF-hand domain-containing protein</fullName>
    </recommendedName>
</protein>
<evidence type="ECO:0000256" key="1">
    <source>
        <dbReference type="SAM" id="MobiDB-lite"/>
    </source>
</evidence>
<dbReference type="InterPro" id="IPR011992">
    <property type="entry name" value="EF-hand-dom_pair"/>
</dbReference>
<evidence type="ECO:0000313" key="4">
    <source>
        <dbReference type="Proteomes" id="UP000249590"/>
    </source>
</evidence>
<dbReference type="Proteomes" id="UP000249590">
    <property type="component" value="Unassembled WGS sequence"/>
</dbReference>
<accession>A0A8B2NNR5</accession>
<feature type="compositionally biased region" description="Acidic residues" evidence="1">
    <location>
        <begin position="223"/>
        <end position="232"/>
    </location>
</feature>
<dbReference type="PANTHER" id="PTHR36505:SF1">
    <property type="entry name" value="BLR1072 PROTEIN"/>
    <property type="match status" value="1"/>
</dbReference>
<dbReference type="PROSITE" id="PS00018">
    <property type="entry name" value="EF_HAND_1"/>
    <property type="match status" value="1"/>
</dbReference>
<dbReference type="InterPro" id="IPR018247">
    <property type="entry name" value="EF_Hand_1_Ca_BS"/>
</dbReference>
<dbReference type="PROSITE" id="PS50222">
    <property type="entry name" value="EF_HAND_2"/>
    <property type="match status" value="1"/>
</dbReference>
<dbReference type="PANTHER" id="PTHR36505">
    <property type="entry name" value="BLR1072 PROTEIN"/>
    <property type="match status" value="1"/>
</dbReference>
<evidence type="ECO:0000313" key="3">
    <source>
        <dbReference type="EMBL" id="RAI01536.1"/>
    </source>
</evidence>
<feature type="domain" description="EF-hand" evidence="2">
    <location>
        <begin position="22"/>
        <end position="49"/>
    </location>
</feature>
<feature type="compositionally biased region" description="Acidic residues" evidence="1">
    <location>
        <begin position="356"/>
        <end position="372"/>
    </location>
</feature>
<feature type="region of interest" description="Disordered" evidence="1">
    <location>
        <begin position="151"/>
        <end position="174"/>
    </location>
</feature>
<comment type="caution">
    <text evidence="3">The sequence shown here is derived from an EMBL/GenBank/DDBJ whole genome shotgun (WGS) entry which is preliminary data.</text>
</comment>
<dbReference type="RefSeq" id="WP_111344438.1">
    <property type="nucleotide sequence ID" value="NZ_QHHQ01000002.1"/>
</dbReference>
<reference evidence="3 4" key="1">
    <citation type="submission" date="2018-05" db="EMBL/GenBank/DDBJ databases">
        <title>Acuticoccus sediminis sp. nov., isolated from deep-sea sediment of Indian Ocean.</title>
        <authorList>
            <person name="Liu X."/>
            <person name="Lai Q."/>
            <person name="Du Y."/>
            <person name="Sun F."/>
            <person name="Zhang X."/>
            <person name="Wang S."/>
            <person name="Shao Z."/>
        </authorList>
    </citation>
    <scope>NUCLEOTIDE SEQUENCE [LARGE SCALE GENOMIC DNA]</scope>
    <source>
        <strain evidence="3 4">PTG4-2</strain>
    </source>
</reference>
<evidence type="ECO:0000259" key="2">
    <source>
        <dbReference type="PROSITE" id="PS50222"/>
    </source>
</evidence>
<name>A0A8B2NNR5_9HYPH</name>
<sequence>MAATPALAQTTSPCSLEGGAPALAAIDKDGNGEITRDEYTACLDDNVADDQRQAALDAFDEMDDDDDDMIVIADLDASGGAQTTAASGQAQPEVAVTQNAPKVNVEQAQPEVAVTQPAPEIEVQQPEAQVAIQQAEPRVVVDAPPPQVEVQQAKPKVTVKQNEPKVTVTQPEPKVTVETAKPNVEVKTAEPKVVVNQAKPEVVIEKVKSDDNVKVESASNDAADTDAADDADATAAMNTEAGKAGDEATAEVAQNDAMPRKTDATEPAAAPTGADVAAAKESAALDISAEEIEGVTATNNTGDDIGTIDELVIEKATGDRYVVVSVGGFLGIGDKDIAFPLSDVSMEGDRAVIDTDLSEDTLDDQAEYDESSFTEVKD</sequence>
<feature type="region of interest" description="Disordered" evidence="1">
    <location>
        <begin position="206"/>
        <end position="281"/>
    </location>
</feature>
<dbReference type="SUPFAM" id="SSF50346">
    <property type="entry name" value="PRC-barrel domain"/>
    <property type="match status" value="1"/>
</dbReference>
<feature type="region of interest" description="Disordered" evidence="1">
    <location>
        <begin position="355"/>
        <end position="378"/>
    </location>
</feature>